<comment type="caution">
    <text evidence="5">The sequence shown here is derived from an EMBL/GenBank/DDBJ whole genome shotgun (WGS) entry which is preliminary data.</text>
</comment>
<dbReference type="OrthoDB" id="795750at2"/>
<accession>A0A398CYL5</accession>
<evidence type="ECO:0000256" key="3">
    <source>
        <dbReference type="ARBA" id="ARBA00023163"/>
    </source>
</evidence>
<dbReference type="PROSITE" id="PS50995">
    <property type="entry name" value="HTH_MARR_2"/>
    <property type="match status" value="1"/>
</dbReference>
<evidence type="ECO:0000313" key="5">
    <source>
        <dbReference type="EMBL" id="RIE06883.1"/>
    </source>
</evidence>
<dbReference type="EMBL" id="QXIU01000225">
    <property type="protein sequence ID" value="RIE07623.1"/>
    <property type="molecule type" value="Genomic_DNA"/>
</dbReference>
<dbReference type="Proteomes" id="UP000266260">
    <property type="component" value="Unassembled WGS sequence"/>
</dbReference>
<dbReference type="InterPro" id="IPR036390">
    <property type="entry name" value="WH_DNA-bd_sf"/>
</dbReference>
<dbReference type="Pfam" id="PF01047">
    <property type="entry name" value="MarR"/>
    <property type="match status" value="1"/>
</dbReference>
<dbReference type="GO" id="GO:0003700">
    <property type="term" value="F:DNA-binding transcription factor activity"/>
    <property type="evidence" value="ECO:0007669"/>
    <property type="project" value="InterPro"/>
</dbReference>
<keyword evidence="2" id="KW-0238">DNA-binding</keyword>
<dbReference type="SMART" id="SM00347">
    <property type="entry name" value="HTH_MARR"/>
    <property type="match status" value="1"/>
</dbReference>
<sequence>MISRYDNSEVKRLMDAKHGQEEEPGHSTDDLELLFRAVNKMHRRCLKKEMDSRGLSKVGQPMILFMLRNHEVAAECDQKGFSEALGVSPATVAVSIKRMEKAGLVSKSTDPVDLRRNHLAITDKGLHVVDDCIRAFQHVDAGTFKGFSEEQRKQLESSYRRMMENLVAMGAQVPTFMKQEETT</sequence>
<protein>
    <submittedName>
        <fullName evidence="5">MarR family transcriptional regulator</fullName>
    </submittedName>
</protein>
<dbReference type="AlphaFoldDB" id="A0A398CWG7"/>
<evidence type="ECO:0000313" key="8">
    <source>
        <dbReference type="Proteomes" id="UP000266489"/>
    </source>
</evidence>
<dbReference type="InterPro" id="IPR000835">
    <property type="entry name" value="HTH_MarR-typ"/>
</dbReference>
<dbReference type="GO" id="GO:0003677">
    <property type="term" value="F:DNA binding"/>
    <property type="evidence" value="ECO:0007669"/>
    <property type="project" value="UniProtKB-KW"/>
</dbReference>
<evidence type="ECO:0000313" key="7">
    <source>
        <dbReference type="Proteomes" id="UP000266260"/>
    </source>
</evidence>
<dbReference type="PANTHER" id="PTHR42756:SF1">
    <property type="entry name" value="TRANSCRIPTIONAL REPRESSOR OF EMRAB OPERON"/>
    <property type="match status" value="1"/>
</dbReference>
<organism evidence="5 7">
    <name type="scientific">Candidatus Cryosericum odellii</name>
    <dbReference type="NCBI Taxonomy" id="2290917"/>
    <lineage>
        <taxon>Bacteria</taxon>
        <taxon>Pseudomonadati</taxon>
        <taxon>Caldisericota/Cryosericota group</taxon>
        <taxon>Candidatus Cryosericota</taxon>
        <taxon>Candidatus Cryosericia</taxon>
        <taxon>Candidatus Cryosericales</taxon>
        <taxon>Candidatus Cryosericaceae</taxon>
        <taxon>Candidatus Cryosericum</taxon>
    </lineage>
</organism>
<evidence type="ECO:0000313" key="6">
    <source>
        <dbReference type="EMBL" id="RIE07623.1"/>
    </source>
</evidence>
<keyword evidence="1" id="KW-0805">Transcription regulation</keyword>
<dbReference type="Proteomes" id="UP000266489">
    <property type="component" value="Unassembled WGS sequence"/>
</dbReference>
<reference evidence="7 8" key="1">
    <citation type="submission" date="2018-09" db="EMBL/GenBank/DDBJ databases">
        <title>Discovery and Ecogenomic Context for Candidatus Cryosericales, a Global Caldiserica Order Active in Thawing Permafrost.</title>
        <authorList>
            <person name="Martinez M.A."/>
            <person name="Woodcroft B.J."/>
            <person name="Ignacio Espinoza J.C."/>
            <person name="Zayed A."/>
            <person name="Singleton C.M."/>
            <person name="Boyd J."/>
            <person name="Li Y.-F."/>
            <person name="Purvine S."/>
            <person name="Maughan H."/>
            <person name="Hodgkins S.B."/>
            <person name="Anderson D."/>
            <person name="Sederholm M."/>
            <person name="Temperton B."/>
            <person name="Saleska S.R."/>
            <person name="Tyson G.W."/>
            <person name="Rich V.I."/>
        </authorList>
    </citation>
    <scope>NUCLEOTIDE SEQUENCE [LARGE SCALE GENOMIC DNA]</scope>
    <source>
        <strain evidence="6 8">SMC5</strain>
        <strain evidence="5 7">SMC6</strain>
    </source>
</reference>
<accession>A0A398CWG7</accession>
<keyword evidence="3" id="KW-0804">Transcription</keyword>
<dbReference type="InterPro" id="IPR036388">
    <property type="entry name" value="WH-like_DNA-bd_sf"/>
</dbReference>
<feature type="domain" description="HTH marR-type" evidence="4">
    <location>
        <begin position="27"/>
        <end position="164"/>
    </location>
</feature>
<evidence type="ECO:0000256" key="2">
    <source>
        <dbReference type="ARBA" id="ARBA00023125"/>
    </source>
</evidence>
<gene>
    <name evidence="6" type="ORF">SMC5_09290</name>
    <name evidence="5" type="ORF">SMC6_08185</name>
</gene>
<dbReference type="SUPFAM" id="SSF46785">
    <property type="entry name" value="Winged helix' DNA-binding domain"/>
    <property type="match status" value="1"/>
</dbReference>
<dbReference type="PANTHER" id="PTHR42756">
    <property type="entry name" value="TRANSCRIPTIONAL REGULATOR, MARR"/>
    <property type="match status" value="1"/>
</dbReference>
<proteinExistence type="predicted"/>
<dbReference type="Gene3D" id="1.10.10.10">
    <property type="entry name" value="Winged helix-like DNA-binding domain superfamily/Winged helix DNA-binding domain"/>
    <property type="match status" value="1"/>
</dbReference>
<evidence type="ECO:0000259" key="4">
    <source>
        <dbReference type="PROSITE" id="PS50995"/>
    </source>
</evidence>
<evidence type="ECO:0000256" key="1">
    <source>
        <dbReference type="ARBA" id="ARBA00023015"/>
    </source>
</evidence>
<dbReference type="EMBL" id="QXIT01000145">
    <property type="protein sequence ID" value="RIE06883.1"/>
    <property type="molecule type" value="Genomic_DNA"/>
</dbReference>
<keyword evidence="7" id="KW-1185">Reference proteome</keyword>
<name>A0A398CWG7_9BACT</name>